<reference evidence="2 3" key="1">
    <citation type="submission" date="2019-08" db="EMBL/GenBank/DDBJ databases">
        <title>Draft genome sequences of two oriental melons (Cucumis melo L. var makuwa).</title>
        <authorList>
            <person name="Kwon S.-Y."/>
        </authorList>
    </citation>
    <scope>NUCLEOTIDE SEQUENCE [LARGE SCALE GENOMIC DNA]</scope>
    <source>
        <strain evidence="3">cv. SW 3</strain>
        <tissue evidence="2">Leaf</tissue>
    </source>
</reference>
<sequence length="646" mass="72163">MVITAHFIDDDWNLHKRILNFCQVANHKGDTIGRAIEKCLEGWGIDRLFNVTVDNASSNDVAIADLVKKFKGRNGLVLDGEFIHIRCCAHILNLIVSDTLKDLHVSIIRIRNVVKYVRSSPARLQIFKDFAKEDKMSTKHCLTMDVLTRWNSTFTMLDGAIKCQKTFERLEEHDPSYLPKDDIPTTEDWDNAKVFVTFLKTFSEARATVHDRFKQSSKTCLDDAKTEVTRYLDEAHIDCMGDEYLDLLTWWKVNSSRFKIISQVARDIYSIPISTMPSESAFSTGGWVLDSFRSSLTPQTAEALICVQNWIQSKPLDDMTEEIDGSEEIDEADATQPLLLLLLRSTRAHSRSREAYRISVSHPANATAACLFVSTAKRLLCWPSAALKRVAPFAKRPAASLQRSWSSSSKELTLKFSGPAAGFFGDSFPFLGVDSIEGHNRVSGKGFPTTGPQIEAENVVIHRGLHVSDYWDFMLMDLEVTVQYVVIIGLDVDHGVWTGKDTTEGVVVLNLYYLTDKAYGGICALRICASFGSTRLICASFGSTRLMCASFGSTRLICASFGSTRLMCASFGSTRLMCASFRSTRLICASFGSTRLICAFYGTTRLLCRVRAQRGADRREAGRTREGHMDASGFLIASAMYFCQNI</sequence>
<dbReference type="Proteomes" id="UP000321393">
    <property type="component" value="Unassembled WGS sequence"/>
</dbReference>
<dbReference type="Pfam" id="PF05699">
    <property type="entry name" value="Dimer_Tnp_hAT"/>
    <property type="match status" value="1"/>
</dbReference>
<dbReference type="PANTHER" id="PTHR46481">
    <property type="entry name" value="ZINC FINGER BED DOMAIN-CONTAINING PROTEIN 4"/>
    <property type="match status" value="1"/>
</dbReference>
<dbReference type="GO" id="GO:0046983">
    <property type="term" value="F:protein dimerization activity"/>
    <property type="evidence" value="ECO:0007669"/>
    <property type="project" value="InterPro"/>
</dbReference>
<dbReference type="InterPro" id="IPR012337">
    <property type="entry name" value="RNaseH-like_sf"/>
</dbReference>
<comment type="caution">
    <text evidence="2">The sequence shown here is derived from an EMBL/GenBank/DDBJ whole genome shotgun (WGS) entry which is preliminary data.</text>
</comment>
<dbReference type="PANTHER" id="PTHR46481:SF7">
    <property type="entry name" value="ZINC FINGER BED DOMAIN-CONTAINING PROTEIN RICESLEEPER 2-LIKE"/>
    <property type="match status" value="1"/>
</dbReference>
<name>A0A5A7T063_CUCMM</name>
<dbReference type="SUPFAM" id="SSF53098">
    <property type="entry name" value="Ribonuclease H-like"/>
    <property type="match status" value="1"/>
</dbReference>
<protein>
    <submittedName>
        <fullName evidence="2">Transposase</fullName>
    </submittedName>
</protein>
<evidence type="ECO:0000259" key="1">
    <source>
        <dbReference type="Pfam" id="PF05699"/>
    </source>
</evidence>
<evidence type="ECO:0000313" key="3">
    <source>
        <dbReference type="Proteomes" id="UP000321393"/>
    </source>
</evidence>
<evidence type="ECO:0000313" key="2">
    <source>
        <dbReference type="EMBL" id="KAA0034991.1"/>
    </source>
</evidence>
<dbReference type="EMBL" id="SSTE01020204">
    <property type="protein sequence ID" value="KAA0034991.1"/>
    <property type="molecule type" value="Genomic_DNA"/>
</dbReference>
<organism evidence="2 3">
    <name type="scientific">Cucumis melo var. makuwa</name>
    <name type="common">Oriental melon</name>
    <dbReference type="NCBI Taxonomy" id="1194695"/>
    <lineage>
        <taxon>Eukaryota</taxon>
        <taxon>Viridiplantae</taxon>
        <taxon>Streptophyta</taxon>
        <taxon>Embryophyta</taxon>
        <taxon>Tracheophyta</taxon>
        <taxon>Spermatophyta</taxon>
        <taxon>Magnoliopsida</taxon>
        <taxon>eudicotyledons</taxon>
        <taxon>Gunneridae</taxon>
        <taxon>Pentapetalae</taxon>
        <taxon>rosids</taxon>
        <taxon>fabids</taxon>
        <taxon>Cucurbitales</taxon>
        <taxon>Cucurbitaceae</taxon>
        <taxon>Benincaseae</taxon>
        <taxon>Cucumis</taxon>
    </lineage>
</organism>
<accession>A0A5A7T063</accession>
<feature type="domain" description="HAT C-terminal dimerisation" evidence="1">
    <location>
        <begin position="227"/>
        <end position="311"/>
    </location>
</feature>
<gene>
    <name evidence="2" type="ORF">E6C27_scaffold57G00290</name>
</gene>
<dbReference type="OrthoDB" id="10060245at2759"/>
<dbReference type="InterPro" id="IPR008906">
    <property type="entry name" value="HATC_C_dom"/>
</dbReference>
<proteinExistence type="predicted"/>
<dbReference type="InterPro" id="IPR052035">
    <property type="entry name" value="ZnF_BED_domain_contain"/>
</dbReference>
<dbReference type="AlphaFoldDB" id="A0A5A7T063"/>